<evidence type="ECO:0000259" key="1">
    <source>
        <dbReference type="Pfam" id="PF00384"/>
    </source>
</evidence>
<dbReference type="InterPro" id="IPR006656">
    <property type="entry name" value="Mopterin_OxRdtase"/>
</dbReference>
<dbReference type="GO" id="GO:0016491">
    <property type="term" value="F:oxidoreductase activity"/>
    <property type="evidence" value="ECO:0007669"/>
    <property type="project" value="InterPro"/>
</dbReference>
<organism evidence="2 3">
    <name type="scientific">Vibrio ishigakensis</name>
    <dbReference type="NCBI Taxonomy" id="1481914"/>
    <lineage>
        <taxon>Bacteria</taxon>
        <taxon>Pseudomonadati</taxon>
        <taxon>Pseudomonadota</taxon>
        <taxon>Gammaproteobacteria</taxon>
        <taxon>Vibrionales</taxon>
        <taxon>Vibrionaceae</taxon>
        <taxon>Vibrio</taxon>
    </lineage>
</organism>
<feature type="domain" description="Molybdopterin oxidoreductase" evidence="1">
    <location>
        <begin position="9"/>
        <end position="252"/>
    </location>
</feature>
<dbReference type="InterPro" id="IPR050612">
    <property type="entry name" value="Prok_Mopterin_Oxidored"/>
</dbReference>
<accession>A0A0B8PBX0</accession>
<protein>
    <submittedName>
        <fullName evidence="2">Anaerobic dimethyl sulfoxide reductase chain A</fullName>
    </submittedName>
</protein>
<dbReference type="AlphaFoldDB" id="A0A0B8PBX0"/>
<evidence type="ECO:0000313" key="2">
    <source>
        <dbReference type="EMBL" id="GAM60389.1"/>
    </source>
</evidence>
<dbReference type="Gene3D" id="3.40.228.10">
    <property type="entry name" value="Dimethylsulfoxide Reductase, domain 2"/>
    <property type="match status" value="1"/>
</dbReference>
<reference evidence="2 3" key="1">
    <citation type="submission" date="2015-01" db="EMBL/GenBank/DDBJ databases">
        <title>Vibrio sp. C5 JCM 19232 whole genome shotgun sequence.</title>
        <authorList>
            <person name="Sawabe T."/>
            <person name="Meirelles P."/>
            <person name="Feng G."/>
            <person name="Sayaka M."/>
            <person name="Hattori M."/>
            <person name="Ohkuma M."/>
        </authorList>
    </citation>
    <scope>NUCLEOTIDE SEQUENCE [LARGE SCALE GENOMIC DNA]</scope>
    <source>
        <strain evidence="2 3">JCM19232</strain>
    </source>
</reference>
<evidence type="ECO:0000313" key="3">
    <source>
        <dbReference type="Proteomes" id="UP000031670"/>
    </source>
</evidence>
<comment type="caution">
    <text evidence="2">The sequence shown here is derived from an EMBL/GenBank/DDBJ whole genome shotgun (WGS) entry which is preliminary data.</text>
</comment>
<gene>
    <name evidence="2" type="ORF">JCM19232_722</name>
</gene>
<name>A0A0B8PBX0_9VIBR</name>
<dbReference type="GO" id="GO:0030288">
    <property type="term" value="C:outer membrane-bounded periplasmic space"/>
    <property type="evidence" value="ECO:0007669"/>
    <property type="project" value="TreeGrafter"/>
</dbReference>
<dbReference type="PANTHER" id="PTHR43742">
    <property type="entry name" value="TRIMETHYLAMINE-N-OXIDE REDUCTASE"/>
    <property type="match status" value="1"/>
</dbReference>
<dbReference type="PANTHER" id="PTHR43742:SF8">
    <property type="entry name" value="ANAEROBIC DIMETHYL SULFOXIDE REDUCTASE, SUBUNIT A"/>
    <property type="match status" value="1"/>
</dbReference>
<dbReference type="GO" id="GO:0009055">
    <property type="term" value="F:electron transfer activity"/>
    <property type="evidence" value="ECO:0007669"/>
    <property type="project" value="TreeGrafter"/>
</dbReference>
<dbReference type="GO" id="GO:0009061">
    <property type="term" value="P:anaerobic respiration"/>
    <property type="evidence" value="ECO:0007669"/>
    <property type="project" value="TreeGrafter"/>
</dbReference>
<dbReference type="SUPFAM" id="SSF53706">
    <property type="entry name" value="Formate dehydrogenase/DMSO reductase, domains 1-3"/>
    <property type="match status" value="1"/>
</dbReference>
<proteinExistence type="predicted"/>
<dbReference type="GO" id="GO:0030151">
    <property type="term" value="F:molybdenum ion binding"/>
    <property type="evidence" value="ECO:0007669"/>
    <property type="project" value="TreeGrafter"/>
</dbReference>
<reference evidence="2 3" key="2">
    <citation type="submission" date="2015-01" db="EMBL/GenBank/DDBJ databases">
        <authorList>
            <consortium name="NBRP consortium"/>
            <person name="Sawabe T."/>
            <person name="Meirelles P."/>
            <person name="Feng G."/>
            <person name="Sayaka M."/>
            <person name="Hattori M."/>
            <person name="Ohkuma M."/>
        </authorList>
    </citation>
    <scope>NUCLEOTIDE SEQUENCE [LARGE SCALE GENOMIC DNA]</scope>
    <source>
        <strain evidence="2 3">JCM19232</strain>
    </source>
</reference>
<dbReference type="Pfam" id="PF00384">
    <property type="entry name" value="Molybdopterin"/>
    <property type="match status" value="1"/>
</dbReference>
<dbReference type="Gene3D" id="3.40.50.740">
    <property type="match status" value="1"/>
</dbReference>
<dbReference type="Proteomes" id="UP000031670">
    <property type="component" value="Unassembled WGS sequence"/>
</dbReference>
<sequence>MSGGGQIAEIYDAIEQSKPKVILIDPRRTDSVTAFDAEWLPIRPGTDAALIAAIGHTLIKEDLVDEEMINRYAVGWDENTLPESAPENSSYKSYILGLGEDGVEKNPEWASQLTGIPAVRIKQLAREIAGANAAWISQGWGVQRTQQGEQAARSILMLPVMTGQFGRPGTNVGSWGGSVPYPVSGLSIGNPIKASIPCFMWTDAITRGTEMTAQADFVKGTDRLPTNIKMLWNYASNVTNNQHSDLNKVHEIMKMSLWLSSTWYGITT</sequence>
<dbReference type="EMBL" id="BBSA01000001">
    <property type="protein sequence ID" value="GAM60389.1"/>
    <property type="molecule type" value="Genomic_DNA"/>
</dbReference>